<comment type="caution">
    <text evidence="2">The sequence shown here is derived from an EMBL/GenBank/DDBJ whole genome shotgun (WGS) entry which is preliminary data.</text>
</comment>
<feature type="compositionally biased region" description="Acidic residues" evidence="1">
    <location>
        <begin position="334"/>
        <end position="344"/>
    </location>
</feature>
<evidence type="ECO:0000256" key="1">
    <source>
        <dbReference type="SAM" id="MobiDB-lite"/>
    </source>
</evidence>
<feature type="region of interest" description="Disordered" evidence="1">
    <location>
        <begin position="271"/>
        <end position="294"/>
    </location>
</feature>
<dbReference type="AlphaFoldDB" id="A0AAD6GIQ0"/>
<feature type="region of interest" description="Disordered" evidence="1">
    <location>
        <begin position="330"/>
        <end position="382"/>
    </location>
</feature>
<protein>
    <submittedName>
        <fullName evidence="2">Uncharacterized protein</fullName>
    </submittedName>
</protein>
<feature type="region of interest" description="Disordered" evidence="1">
    <location>
        <begin position="402"/>
        <end position="475"/>
    </location>
</feature>
<keyword evidence="3" id="KW-1185">Reference proteome</keyword>
<proteinExistence type="predicted"/>
<evidence type="ECO:0000313" key="3">
    <source>
        <dbReference type="Proteomes" id="UP001220324"/>
    </source>
</evidence>
<gene>
    <name evidence="2" type="ORF">N7494_004771</name>
</gene>
<feature type="compositionally biased region" description="Basic and acidic residues" evidence="1">
    <location>
        <begin position="466"/>
        <end position="475"/>
    </location>
</feature>
<evidence type="ECO:0000313" key="2">
    <source>
        <dbReference type="EMBL" id="KAJ5547186.1"/>
    </source>
</evidence>
<accession>A0AAD6GIQ0</accession>
<reference evidence="2 3" key="1">
    <citation type="journal article" date="2023" name="IMA Fungus">
        <title>Comparative genomic study of the Penicillium genus elucidates a diverse pangenome and 15 lateral gene transfer events.</title>
        <authorList>
            <person name="Petersen C."/>
            <person name="Sorensen T."/>
            <person name="Nielsen M.R."/>
            <person name="Sondergaard T.E."/>
            <person name="Sorensen J.L."/>
            <person name="Fitzpatrick D.A."/>
            <person name="Frisvad J.C."/>
            <person name="Nielsen K.L."/>
        </authorList>
    </citation>
    <scope>NUCLEOTIDE SEQUENCE [LARGE SCALE GENOMIC DNA]</scope>
    <source>
        <strain evidence="2 3">IBT 35679</strain>
    </source>
</reference>
<feature type="compositionally biased region" description="Basic and acidic residues" evidence="1">
    <location>
        <begin position="345"/>
        <end position="356"/>
    </location>
</feature>
<sequence length="475" mass="53597">MVKFSNIPTSSQWITFPVSAKNQVTINWEDDRNKYENTYHVAKCYYGILEDLVPAPSCVVDDKLDVPNPVIYTGEGKLTIMGETKIFIAAEFFEEEYSRSPSDLAHFHLKDIARKIVGSKNLEESPWVTMKLNGAFCYGQSYGVFGVRRRYIVYHPCVGPGIRLPKIHQHRFTDTEISDALMKGLEGSAKKLPEKYKPMGSLLSQLGKLVHSTGQATIGDYLKVFLDDLSLTEADKNCPELEFLGNEKQLRERLEQIQTLEFRGSGRKAKNLKRNNLLAPPSNKPASSEQLEEVPDIVHEDNDQELAGEKLRQKMENVLVKIEECTEGLKGNEEYGEEEGEEAERDGQDNSEETRKQVIGHRPRRVKSLVGDNTGEQSSEDTSVLAILSHVRSQPQVIVTTKVPGQKPVKKRIAEFRKSPIDQHDLEIPGQSDNKRMPLAKSDHDSNKLAATESFVHPEQNPKNQKRPDGFRSPT</sequence>
<organism evidence="2 3">
    <name type="scientific">Penicillium frequentans</name>
    <dbReference type="NCBI Taxonomy" id="3151616"/>
    <lineage>
        <taxon>Eukaryota</taxon>
        <taxon>Fungi</taxon>
        <taxon>Dikarya</taxon>
        <taxon>Ascomycota</taxon>
        <taxon>Pezizomycotina</taxon>
        <taxon>Eurotiomycetes</taxon>
        <taxon>Eurotiomycetidae</taxon>
        <taxon>Eurotiales</taxon>
        <taxon>Aspergillaceae</taxon>
        <taxon>Penicillium</taxon>
    </lineage>
</organism>
<dbReference type="EMBL" id="JAQIZZ010000003">
    <property type="protein sequence ID" value="KAJ5547186.1"/>
    <property type="molecule type" value="Genomic_DNA"/>
</dbReference>
<feature type="compositionally biased region" description="Basic and acidic residues" evidence="1">
    <location>
        <begin position="412"/>
        <end position="447"/>
    </location>
</feature>
<dbReference type="Proteomes" id="UP001220324">
    <property type="component" value="Unassembled WGS sequence"/>
</dbReference>
<name>A0AAD6GIQ0_9EURO</name>
<feature type="compositionally biased region" description="Basic residues" evidence="1">
    <location>
        <begin position="358"/>
        <end position="367"/>
    </location>
</feature>